<dbReference type="GO" id="GO:0045324">
    <property type="term" value="P:late endosome to vacuole transport"/>
    <property type="evidence" value="ECO:0000318"/>
    <property type="project" value="GO_Central"/>
</dbReference>
<dbReference type="SMR" id="A2G6Q9"/>
<dbReference type="Gene3D" id="6.10.140.1230">
    <property type="match status" value="1"/>
</dbReference>
<dbReference type="VEuPathDB" id="TrichDB:TVAGG3_0744680"/>
<name>A2G6Q9_TRIV3</name>
<sequence length="182" mass="19397">MMDKNSFQLKMQSKQLENEAKRMMKEAAKEKAKAKAALKKGNRPAAQLYAQNATRYEVQAQQLLHSAATTNGYATDLRAGAVAAQMSKNMQMATSGLEKNVAAVDVQKVSAQRTKMDGLKTKMAAANQLLTGEDDLEAQAGADDLLAALEAENEADAEIQLDAIPMGTVSVPAEGQKGGVKI</sequence>
<dbReference type="STRING" id="5722.A2G6Q9"/>
<dbReference type="InterPro" id="IPR005024">
    <property type="entry name" value="Snf7_fam"/>
</dbReference>
<dbReference type="VEuPathDB" id="TrichDB:TVAG_151500"/>
<dbReference type="GO" id="GO:0005771">
    <property type="term" value="C:multivesicular body"/>
    <property type="evidence" value="ECO:0000318"/>
    <property type="project" value="GO_Central"/>
</dbReference>
<dbReference type="PANTHER" id="PTHR10476">
    <property type="entry name" value="CHARGED MULTIVESICULAR BODY PROTEIN"/>
    <property type="match status" value="1"/>
</dbReference>
<reference evidence="2" key="1">
    <citation type="submission" date="2006-10" db="EMBL/GenBank/DDBJ databases">
        <authorList>
            <person name="Amadeo P."/>
            <person name="Zhao Q."/>
            <person name="Wortman J."/>
            <person name="Fraser-Liggett C."/>
            <person name="Carlton J."/>
        </authorList>
    </citation>
    <scope>NUCLEOTIDE SEQUENCE</scope>
    <source>
        <strain evidence="2">G3</strain>
    </source>
</reference>
<accession>A2G6Q9</accession>
<dbReference type="GO" id="GO:0000815">
    <property type="term" value="C:ESCRT III complex"/>
    <property type="evidence" value="ECO:0000318"/>
    <property type="project" value="GO_Central"/>
</dbReference>
<dbReference type="OrthoDB" id="10266568at2759"/>
<dbReference type="Pfam" id="PF03357">
    <property type="entry name" value="Snf7"/>
    <property type="match status" value="1"/>
</dbReference>
<dbReference type="EMBL" id="DS114500">
    <property type="protein sequence ID" value="EAX87159.1"/>
    <property type="molecule type" value="Genomic_DNA"/>
</dbReference>
<evidence type="ECO:0000313" key="2">
    <source>
        <dbReference type="EMBL" id="EAX87159.1"/>
    </source>
</evidence>
<evidence type="ECO:0000313" key="3">
    <source>
        <dbReference type="Proteomes" id="UP000001542"/>
    </source>
</evidence>
<keyword evidence="3" id="KW-1185">Reference proteome</keyword>
<dbReference type="AlphaFoldDB" id="A2G6Q9"/>
<reference evidence="2" key="2">
    <citation type="journal article" date="2007" name="Science">
        <title>Draft genome sequence of the sexually transmitted pathogen Trichomonas vaginalis.</title>
        <authorList>
            <person name="Carlton J.M."/>
            <person name="Hirt R.P."/>
            <person name="Silva J.C."/>
            <person name="Delcher A.L."/>
            <person name="Schatz M."/>
            <person name="Zhao Q."/>
            <person name="Wortman J.R."/>
            <person name="Bidwell S.L."/>
            <person name="Alsmark U.C.M."/>
            <person name="Besteiro S."/>
            <person name="Sicheritz-Ponten T."/>
            <person name="Noel C.J."/>
            <person name="Dacks J.B."/>
            <person name="Foster P.G."/>
            <person name="Simillion C."/>
            <person name="Van de Peer Y."/>
            <person name="Miranda-Saavedra D."/>
            <person name="Barton G.J."/>
            <person name="Westrop G.D."/>
            <person name="Mueller S."/>
            <person name="Dessi D."/>
            <person name="Fiori P.L."/>
            <person name="Ren Q."/>
            <person name="Paulsen I."/>
            <person name="Zhang H."/>
            <person name="Bastida-Corcuera F.D."/>
            <person name="Simoes-Barbosa A."/>
            <person name="Brown M.T."/>
            <person name="Hayes R.D."/>
            <person name="Mukherjee M."/>
            <person name="Okumura C.Y."/>
            <person name="Schneider R."/>
            <person name="Smith A.J."/>
            <person name="Vanacova S."/>
            <person name="Villalvazo M."/>
            <person name="Haas B.J."/>
            <person name="Pertea M."/>
            <person name="Feldblyum T.V."/>
            <person name="Utterback T.R."/>
            <person name="Shu C.L."/>
            <person name="Osoegawa K."/>
            <person name="de Jong P.J."/>
            <person name="Hrdy I."/>
            <person name="Horvathova L."/>
            <person name="Zubacova Z."/>
            <person name="Dolezal P."/>
            <person name="Malik S.B."/>
            <person name="Logsdon J.M. Jr."/>
            <person name="Henze K."/>
            <person name="Gupta A."/>
            <person name="Wang C.C."/>
            <person name="Dunne R.L."/>
            <person name="Upcroft J.A."/>
            <person name="Upcroft P."/>
            <person name="White O."/>
            <person name="Salzberg S.L."/>
            <person name="Tang P."/>
            <person name="Chiu C.-H."/>
            <person name="Lee Y.-S."/>
            <person name="Embley T.M."/>
            <person name="Coombs G.H."/>
            <person name="Mottram J.C."/>
            <person name="Tachezy J."/>
            <person name="Fraser-Liggett C.M."/>
            <person name="Johnson P.J."/>
        </authorList>
    </citation>
    <scope>NUCLEOTIDE SEQUENCE [LARGE SCALE GENOMIC DNA]</scope>
    <source>
        <strain evidence="2">G3</strain>
    </source>
</reference>
<protein>
    <submittedName>
        <fullName evidence="2">SNF7 family protein</fullName>
    </submittedName>
</protein>
<evidence type="ECO:0000256" key="1">
    <source>
        <dbReference type="SAM" id="MobiDB-lite"/>
    </source>
</evidence>
<dbReference type="Proteomes" id="UP000001542">
    <property type="component" value="Unassembled WGS sequence"/>
</dbReference>
<feature type="region of interest" description="Disordered" evidence="1">
    <location>
        <begin position="18"/>
        <end position="42"/>
    </location>
</feature>
<gene>
    <name evidence="2" type="ORF">TVAG_151500</name>
</gene>
<dbReference type="FunCoup" id="A2G6Q9">
    <property type="interactions" value="478"/>
</dbReference>
<dbReference type="RefSeq" id="XP_001300089.1">
    <property type="nucleotide sequence ID" value="XM_001300088.1"/>
</dbReference>
<dbReference type="KEGG" id="tva:4744805"/>
<organism evidence="2 3">
    <name type="scientific">Trichomonas vaginalis (strain ATCC PRA-98 / G3)</name>
    <dbReference type="NCBI Taxonomy" id="412133"/>
    <lineage>
        <taxon>Eukaryota</taxon>
        <taxon>Metamonada</taxon>
        <taxon>Parabasalia</taxon>
        <taxon>Trichomonadida</taxon>
        <taxon>Trichomonadidae</taxon>
        <taxon>Trichomonas</taxon>
    </lineage>
</organism>
<dbReference type="GO" id="GO:0015031">
    <property type="term" value="P:protein transport"/>
    <property type="evidence" value="ECO:0000318"/>
    <property type="project" value="GO_Central"/>
</dbReference>
<proteinExistence type="predicted"/>
<feature type="compositionally biased region" description="Basic and acidic residues" evidence="1">
    <location>
        <begin position="18"/>
        <end position="33"/>
    </location>
</feature>
<dbReference type="InParanoid" id="A2G6Q9"/>
<dbReference type="GO" id="GO:0032509">
    <property type="term" value="P:endosome transport via multivesicular body sorting pathway"/>
    <property type="evidence" value="ECO:0000318"/>
    <property type="project" value="GO_Central"/>
</dbReference>